<dbReference type="Proteomes" id="UP000266841">
    <property type="component" value="Unassembled WGS sequence"/>
</dbReference>
<accession>K0QZY5</accession>
<protein>
    <recommendedName>
        <fullName evidence="2">NADP-dependent oxidoreductase domain-containing protein</fullName>
    </recommendedName>
</protein>
<name>K0QZY5_THAOC</name>
<evidence type="ECO:0000256" key="1">
    <source>
        <dbReference type="SAM" id="SignalP"/>
    </source>
</evidence>
<keyword evidence="4" id="KW-1185">Reference proteome</keyword>
<evidence type="ECO:0000259" key="2">
    <source>
        <dbReference type="Pfam" id="PF00248"/>
    </source>
</evidence>
<proteinExistence type="predicted"/>
<dbReference type="eggNOG" id="KOG1577">
    <property type="taxonomic scope" value="Eukaryota"/>
</dbReference>
<dbReference type="Gene3D" id="3.20.20.100">
    <property type="entry name" value="NADP-dependent oxidoreductase domain"/>
    <property type="match status" value="1"/>
</dbReference>
<feature type="domain" description="NADP-dependent oxidoreductase" evidence="2">
    <location>
        <begin position="50"/>
        <end position="366"/>
    </location>
</feature>
<dbReference type="SUPFAM" id="SSF51430">
    <property type="entry name" value="NAD(P)-linked oxidoreductase"/>
    <property type="match status" value="1"/>
</dbReference>
<dbReference type="Pfam" id="PF00248">
    <property type="entry name" value="Aldo_ket_red"/>
    <property type="match status" value="1"/>
</dbReference>
<keyword evidence="1" id="KW-0732">Signal</keyword>
<evidence type="ECO:0000313" key="3">
    <source>
        <dbReference type="EMBL" id="EJK45293.1"/>
    </source>
</evidence>
<dbReference type="InterPro" id="IPR023210">
    <property type="entry name" value="NADP_OxRdtase_dom"/>
</dbReference>
<comment type="caution">
    <text evidence="3">The sequence shown here is derived from an EMBL/GenBank/DDBJ whole genome shotgun (WGS) entry which is preliminary data.</text>
</comment>
<reference evidence="3 4" key="1">
    <citation type="journal article" date="2012" name="Genome Biol.">
        <title>Genome and low-iron response of an oceanic diatom adapted to chronic iron limitation.</title>
        <authorList>
            <person name="Lommer M."/>
            <person name="Specht M."/>
            <person name="Roy A.S."/>
            <person name="Kraemer L."/>
            <person name="Andreson R."/>
            <person name="Gutowska M.A."/>
            <person name="Wolf J."/>
            <person name="Bergner S.V."/>
            <person name="Schilhabel M.B."/>
            <person name="Klostermeier U.C."/>
            <person name="Beiko R.G."/>
            <person name="Rosenstiel P."/>
            <person name="Hippler M."/>
            <person name="Laroche J."/>
        </authorList>
    </citation>
    <scope>NUCLEOTIDE SEQUENCE [LARGE SCALE GENOMIC DNA]</scope>
    <source>
        <strain evidence="3 4">CCMP1005</strain>
    </source>
</reference>
<dbReference type="GO" id="GO:0016491">
    <property type="term" value="F:oxidoreductase activity"/>
    <property type="evidence" value="ECO:0007669"/>
    <property type="project" value="InterPro"/>
</dbReference>
<dbReference type="OrthoDB" id="416253at2759"/>
<feature type="chain" id="PRO_5003838750" description="NADP-dependent oxidoreductase domain-containing protein" evidence="1">
    <location>
        <begin position="23"/>
        <end position="462"/>
    </location>
</feature>
<dbReference type="InterPro" id="IPR036812">
    <property type="entry name" value="NAD(P)_OxRdtase_dom_sf"/>
</dbReference>
<dbReference type="PANTHER" id="PTHR43827:SF8">
    <property type="entry name" value="ALDO_KETO REDUCTASE FAMILY PROTEIN"/>
    <property type="match status" value="1"/>
</dbReference>
<sequence>MRSLTFLLVQVLLVASPRLCDGAGDGIDDGIYHELSNGVSIPLVGIGIGNLPHEQIHAVINNNLSAGIELVDTAKASDNESILAKSVRSFDDSTTRHTRGGTSSVDPGDGLHVITKVWYTHLGYRRTKYSVQQSLIDLAVSSRRQVFVHILLHWPRCDDSVPWMHCESEENRLPQTVKDLGPAPHLDKANAFKESWRALEDLYDEHRERHSQDSADVQPPRIVSIGVSNFEYDDMTELIEVARTKPHVYQGNAWLVFHDPFMEMLLKEHNVFFQSYAVMNGIVQRRETAPNAFRVLTGLARELTASAYTQTRGQPPAISEGTVVLAYFASKHIGVIPRASSKSHQEENSVKSVKAVLDIMTDDHIRQLESAIPSLMKGEDIHASVSFMNSLDTPIQIHWINPQSHEEILVSELIQPGAVQMHNSHPGHQFVAYDPDRTFRKELHVNAQYGTTQHFEITSSEL</sequence>
<dbReference type="OMA" id="VITKVWY"/>
<dbReference type="PANTHER" id="PTHR43827">
    <property type="entry name" value="2,5-DIKETO-D-GLUCONIC ACID REDUCTASE"/>
    <property type="match status" value="1"/>
</dbReference>
<dbReference type="AlphaFoldDB" id="K0QZY5"/>
<evidence type="ECO:0000313" key="4">
    <source>
        <dbReference type="Proteomes" id="UP000266841"/>
    </source>
</evidence>
<organism evidence="3 4">
    <name type="scientific">Thalassiosira oceanica</name>
    <name type="common">Marine diatom</name>
    <dbReference type="NCBI Taxonomy" id="159749"/>
    <lineage>
        <taxon>Eukaryota</taxon>
        <taxon>Sar</taxon>
        <taxon>Stramenopiles</taxon>
        <taxon>Ochrophyta</taxon>
        <taxon>Bacillariophyta</taxon>
        <taxon>Coscinodiscophyceae</taxon>
        <taxon>Thalassiosirophycidae</taxon>
        <taxon>Thalassiosirales</taxon>
        <taxon>Thalassiosiraceae</taxon>
        <taxon>Thalassiosira</taxon>
    </lineage>
</organism>
<feature type="signal peptide" evidence="1">
    <location>
        <begin position="1"/>
        <end position="22"/>
    </location>
</feature>
<dbReference type="EMBL" id="AGNL01048622">
    <property type="protein sequence ID" value="EJK45293.1"/>
    <property type="molecule type" value="Genomic_DNA"/>
</dbReference>
<dbReference type="InterPro" id="IPR020471">
    <property type="entry name" value="AKR"/>
</dbReference>
<gene>
    <name evidence="3" type="ORF">THAOC_36096</name>
</gene>